<dbReference type="InterPro" id="IPR029058">
    <property type="entry name" value="AB_hydrolase_fold"/>
</dbReference>
<comment type="caution">
    <text evidence="3">The sequence shown here is derived from an EMBL/GenBank/DDBJ whole genome shotgun (WGS) entry which is preliminary data.</text>
</comment>
<dbReference type="GO" id="GO:0016787">
    <property type="term" value="F:hydrolase activity"/>
    <property type="evidence" value="ECO:0007669"/>
    <property type="project" value="UniProtKB-KW"/>
</dbReference>
<dbReference type="InterPro" id="IPR051044">
    <property type="entry name" value="MAG_DAG_Lipase"/>
</dbReference>
<dbReference type="InterPro" id="IPR022742">
    <property type="entry name" value="Hydrolase_4"/>
</dbReference>
<keyword evidence="3" id="KW-0378">Hydrolase</keyword>
<dbReference type="PANTHER" id="PTHR11614">
    <property type="entry name" value="PHOSPHOLIPASE-RELATED"/>
    <property type="match status" value="1"/>
</dbReference>
<dbReference type="EMBL" id="JAUSSY010000013">
    <property type="protein sequence ID" value="MDQ0120313.1"/>
    <property type="molecule type" value="Genomic_DNA"/>
</dbReference>
<feature type="domain" description="Serine aminopeptidase S33" evidence="2">
    <location>
        <begin position="130"/>
        <end position="185"/>
    </location>
</feature>
<sequence>MDHRDGEEPVMDNRGAQGAGSRGTGTSGAGTGTNGTPDSGAVRAGQAPLLPAHRPVLSVLEASGSTRGVVLVLHGGKAHSREPVEARHLSPARMIPFARHLHRAGRKHGLAVWSLRNSVRGWNGPDMSPLQDARWALQQIAERHPDVPVFLLGHSMGGLTAVCAADHPQVEAVVALAPWLGPETPVERVNGRKVLIIHGTTDHMTSPSQSLAFARRASADAASMQYVSLKGVGHFMLRKVRVWQTLATGFVIKSFAESTGAGVQPSRAFTDLLPESSVHITL</sequence>
<name>A0ABT9UKY2_9MICC</name>
<feature type="region of interest" description="Disordered" evidence="1">
    <location>
        <begin position="1"/>
        <end position="44"/>
    </location>
</feature>
<proteinExistence type="predicted"/>
<feature type="compositionally biased region" description="Gly residues" evidence="1">
    <location>
        <begin position="17"/>
        <end position="33"/>
    </location>
</feature>
<gene>
    <name evidence="3" type="ORF">J2T22_003512</name>
</gene>
<evidence type="ECO:0000313" key="4">
    <source>
        <dbReference type="Proteomes" id="UP001226389"/>
    </source>
</evidence>
<dbReference type="Gene3D" id="3.40.50.1820">
    <property type="entry name" value="alpha/beta hydrolase"/>
    <property type="match status" value="1"/>
</dbReference>
<keyword evidence="4" id="KW-1185">Reference proteome</keyword>
<reference evidence="3 4" key="1">
    <citation type="submission" date="2023-07" db="EMBL/GenBank/DDBJ databases">
        <title>Sorghum-associated microbial communities from plants grown in Nebraska, USA.</title>
        <authorList>
            <person name="Schachtman D."/>
        </authorList>
    </citation>
    <scope>NUCLEOTIDE SEQUENCE [LARGE SCALE GENOMIC DNA]</scope>
    <source>
        <strain evidence="3 4">DS994</strain>
    </source>
</reference>
<organism evidence="3 4">
    <name type="scientific">Pseudarthrobacter defluvii</name>
    <dbReference type="NCBI Taxonomy" id="410837"/>
    <lineage>
        <taxon>Bacteria</taxon>
        <taxon>Bacillati</taxon>
        <taxon>Actinomycetota</taxon>
        <taxon>Actinomycetes</taxon>
        <taxon>Micrococcales</taxon>
        <taxon>Micrococcaceae</taxon>
        <taxon>Pseudarthrobacter</taxon>
    </lineage>
</organism>
<evidence type="ECO:0000256" key="1">
    <source>
        <dbReference type="SAM" id="MobiDB-lite"/>
    </source>
</evidence>
<evidence type="ECO:0000313" key="3">
    <source>
        <dbReference type="EMBL" id="MDQ0120313.1"/>
    </source>
</evidence>
<dbReference type="Pfam" id="PF12146">
    <property type="entry name" value="Hydrolase_4"/>
    <property type="match status" value="1"/>
</dbReference>
<dbReference type="Proteomes" id="UP001226389">
    <property type="component" value="Unassembled WGS sequence"/>
</dbReference>
<protein>
    <submittedName>
        <fullName evidence="3">Alpha-beta hydrolase superfamily lysophospholipase</fullName>
    </submittedName>
</protein>
<evidence type="ECO:0000259" key="2">
    <source>
        <dbReference type="Pfam" id="PF12146"/>
    </source>
</evidence>
<dbReference type="SUPFAM" id="SSF53474">
    <property type="entry name" value="alpha/beta-Hydrolases"/>
    <property type="match status" value="1"/>
</dbReference>
<dbReference type="RefSeq" id="WP_307492353.1">
    <property type="nucleotide sequence ID" value="NZ_JAUSSY010000013.1"/>
</dbReference>
<accession>A0ABT9UKY2</accession>